<evidence type="ECO:0000259" key="5">
    <source>
        <dbReference type="Pfam" id="PF00496"/>
    </source>
</evidence>
<comment type="caution">
    <text evidence="6">The sequence shown here is derived from an EMBL/GenBank/DDBJ whole genome shotgun (WGS) entry which is preliminary data.</text>
</comment>
<dbReference type="PANTHER" id="PTHR30290">
    <property type="entry name" value="PERIPLASMIC BINDING COMPONENT OF ABC TRANSPORTER"/>
    <property type="match status" value="1"/>
</dbReference>
<dbReference type="CDD" id="cd00995">
    <property type="entry name" value="PBP2_NikA_DppA_OppA_like"/>
    <property type="match status" value="1"/>
</dbReference>
<dbReference type="SUPFAM" id="SSF53850">
    <property type="entry name" value="Periplasmic binding protein-like II"/>
    <property type="match status" value="1"/>
</dbReference>
<evidence type="ECO:0000256" key="1">
    <source>
        <dbReference type="ARBA" id="ARBA00004196"/>
    </source>
</evidence>
<organism evidence="6">
    <name type="scientific">marine sediment metagenome</name>
    <dbReference type="NCBI Taxonomy" id="412755"/>
    <lineage>
        <taxon>unclassified sequences</taxon>
        <taxon>metagenomes</taxon>
        <taxon>ecological metagenomes</taxon>
    </lineage>
</organism>
<name>X1TSE6_9ZZZZ</name>
<dbReference type="PANTHER" id="PTHR30290:SF10">
    <property type="entry name" value="PERIPLASMIC OLIGOPEPTIDE-BINDING PROTEIN-RELATED"/>
    <property type="match status" value="1"/>
</dbReference>
<keyword evidence="4" id="KW-0732">Signal</keyword>
<evidence type="ECO:0000256" key="2">
    <source>
        <dbReference type="ARBA" id="ARBA00005695"/>
    </source>
</evidence>
<dbReference type="GO" id="GO:1904680">
    <property type="term" value="F:peptide transmembrane transporter activity"/>
    <property type="evidence" value="ECO:0007669"/>
    <property type="project" value="TreeGrafter"/>
</dbReference>
<dbReference type="InterPro" id="IPR039424">
    <property type="entry name" value="SBP_5"/>
</dbReference>
<feature type="non-terminal residue" evidence="6">
    <location>
        <position position="230"/>
    </location>
</feature>
<comment type="similarity">
    <text evidence="2">Belongs to the bacterial solute-binding protein 5 family.</text>
</comment>
<comment type="subcellular location">
    <subcellularLocation>
        <location evidence="1">Cell envelope</location>
    </subcellularLocation>
</comment>
<reference evidence="6" key="1">
    <citation type="journal article" date="2014" name="Front. Microbiol.">
        <title>High frequency of phylogenetically diverse reductive dehalogenase-homologous genes in deep subseafloor sedimentary metagenomes.</title>
        <authorList>
            <person name="Kawai M."/>
            <person name="Futagami T."/>
            <person name="Toyoda A."/>
            <person name="Takaki Y."/>
            <person name="Nishi S."/>
            <person name="Hori S."/>
            <person name="Arai W."/>
            <person name="Tsubouchi T."/>
            <person name="Morono Y."/>
            <person name="Uchiyama I."/>
            <person name="Ito T."/>
            <person name="Fujiyama A."/>
            <person name="Inagaki F."/>
            <person name="Takami H."/>
        </authorList>
    </citation>
    <scope>NUCLEOTIDE SEQUENCE</scope>
    <source>
        <strain evidence="6">Expedition CK06-06</strain>
    </source>
</reference>
<dbReference type="GO" id="GO:0030313">
    <property type="term" value="C:cell envelope"/>
    <property type="evidence" value="ECO:0007669"/>
    <property type="project" value="UniProtKB-SubCell"/>
</dbReference>
<dbReference type="Pfam" id="PF00496">
    <property type="entry name" value="SBP_bac_5"/>
    <property type="match status" value="1"/>
</dbReference>
<protein>
    <recommendedName>
        <fullName evidence="5">Solute-binding protein family 5 domain-containing protein</fullName>
    </recommendedName>
</protein>
<evidence type="ECO:0000256" key="3">
    <source>
        <dbReference type="ARBA" id="ARBA00022448"/>
    </source>
</evidence>
<dbReference type="Gene3D" id="3.40.190.10">
    <property type="entry name" value="Periplasmic binding protein-like II"/>
    <property type="match status" value="1"/>
</dbReference>
<dbReference type="InterPro" id="IPR000914">
    <property type="entry name" value="SBP_5_dom"/>
</dbReference>
<evidence type="ECO:0000313" key="6">
    <source>
        <dbReference type="EMBL" id="GAJ08268.1"/>
    </source>
</evidence>
<keyword evidence="3" id="KW-0813">Transport</keyword>
<feature type="non-terminal residue" evidence="6">
    <location>
        <position position="1"/>
    </location>
</feature>
<gene>
    <name evidence="6" type="ORF">S12H4_54200</name>
</gene>
<accession>X1TSE6</accession>
<feature type="domain" description="Solute-binding protein family 5" evidence="5">
    <location>
        <begin position="1"/>
        <end position="230"/>
    </location>
</feature>
<dbReference type="EMBL" id="BARW01034614">
    <property type="protein sequence ID" value="GAJ08268.1"/>
    <property type="molecule type" value="Genomic_DNA"/>
</dbReference>
<proteinExistence type="inferred from homology"/>
<sequence>EYMIVEANEDYYRGKPVIDRIVIQQYATEDTMVQALLAGEVDMIDGVPYTAVQPLQEAENVEVVIMPSLGLDDLVINSHVNGTQPESLNDPAVRLAMEYAIDKQEIIDVGYAGYGEIAASILPPAMGDWVSPNIVAIPFDPDEGNRILEEAGYVDSDGDGIREDADGNPLEYRLYSEEMGTSARILEIISDGLADIGISAPPTLMDGDALYDLLEPDWDFDMILWGWGWD</sequence>
<dbReference type="GO" id="GO:0015833">
    <property type="term" value="P:peptide transport"/>
    <property type="evidence" value="ECO:0007669"/>
    <property type="project" value="TreeGrafter"/>
</dbReference>
<dbReference type="Gene3D" id="3.10.105.10">
    <property type="entry name" value="Dipeptide-binding Protein, Domain 3"/>
    <property type="match status" value="1"/>
</dbReference>
<evidence type="ECO:0000256" key="4">
    <source>
        <dbReference type="ARBA" id="ARBA00022729"/>
    </source>
</evidence>
<dbReference type="AlphaFoldDB" id="X1TSE6"/>